<evidence type="ECO:0000313" key="2">
    <source>
        <dbReference type="Proteomes" id="UP000001191"/>
    </source>
</evidence>
<gene>
    <name evidence="1" type="ordered locus">Npun_R0811</name>
</gene>
<sequence>MKFYVSGKRYSFNPIHGGQFANNRDFKTTQAIASQIQNDILAKNIDSATPVNTKVLYYQSSEYDVVLESGVKYRVHTSKMPDSDREVILQTYQCL</sequence>
<evidence type="ECO:0000313" key="1">
    <source>
        <dbReference type="EMBL" id="ACC79550.1"/>
    </source>
</evidence>
<dbReference type="Proteomes" id="UP000001191">
    <property type="component" value="Chromosome"/>
</dbReference>
<dbReference type="EnsemblBacteria" id="ACC79550">
    <property type="protein sequence ID" value="ACC79550"/>
    <property type="gene ID" value="Npun_R0811"/>
</dbReference>
<dbReference type="HOGENOM" id="CLU_2370039_0_0_3"/>
<name>B2IT52_NOSP7</name>
<reference evidence="1 2" key="2">
    <citation type="journal article" date="2013" name="Plant Physiol.">
        <title>A Nostoc punctiforme Sugar Transporter Necessary to Establish a Cyanobacterium-Plant Symbiosis.</title>
        <authorList>
            <person name="Ekman M."/>
            <person name="Picossi S."/>
            <person name="Campbell E.L."/>
            <person name="Meeks J.C."/>
            <person name="Flores E."/>
        </authorList>
    </citation>
    <scope>NUCLEOTIDE SEQUENCE [LARGE SCALE GENOMIC DNA]</scope>
    <source>
        <strain evidence="2">ATCC 29133 / PCC 73102</strain>
    </source>
</reference>
<dbReference type="KEGG" id="npu:Npun_R0811"/>
<accession>B2IT52</accession>
<dbReference type="EMBL" id="CP001037">
    <property type="protein sequence ID" value="ACC79550.1"/>
    <property type="molecule type" value="Genomic_DNA"/>
</dbReference>
<dbReference type="eggNOG" id="COG0582">
    <property type="taxonomic scope" value="Bacteria"/>
</dbReference>
<protein>
    <submittedName>
        <fullName evidence="1">Uncharacterized protein</fullName>
    </submittedName>
</protein>
<dbReference type="AlphaFoldDB" id="B2IT52"/>
<proteinExistence type="predicted"/>
<keyword evidence="2" id="KW-1185">Reference proteome</keyword>
<reference evidence="2" key="1">
    <citation type="submission" date="2008-04" db="EMBL/GenBank/DDBJ databases">
        <title>Complete sequence of chromosome of Nostoc punctiforme ATCC 29133.</title>
        <authorList>
            <consortium name="US DOE Joint Genome Institute"/>
            <person name="Copeland A."/>
            <person name="Lucas S."/>
            <person name="Lapidus A."/>
            <person name="Glavina del Rio T."/>
            <person name="Dalin E."/>
            <person name="Tice H."/>
            <person name="Pitluck S."/>
            <person name="Chain P."/>
            <person name="Malfatti S."/>
            <person name="Shin M."/>
            <person name="Vergez L."/>
            <person name="Schmutz J."/>
            <person name="Larimer F."/>
            <person name="Land M."/>
            <person name="Hauser L."/>
            <person name="Kyrpides N."/>
            <person name="Kim E."/>
            <person name="Meeks J.C."/>
            <person name="Elhai J."/>
            <person name="Campbell E.L."/>
            <person name="Thiel T."/>
            <person name="Longmire J."/>
            <person name="Potts M."/>
            <person name="Atlas R."/>
        </authorList>
    </citation>
    <scope>NUCLEOTIDE SEQUENCE [LARGE SCALE GENOMIC DNA]</scope>
    <source>
        <strain evidence="2">ATCC 29133 / PCC 73102</strain>
    </source>
</reference>
<organism evidence="1 2">
    <name type="scientific">Nostoc punctiforme (strain ATCC 29133 / PCC 73102)</name>
    <dbReference type="NCBI Taxonomy" id="63737"/>
    <lineage>
        <taxon>Bacteria</taxon>
        <taxon>Bacillati</taxon>
        <taxon>Cyanobacteriota</taxon>
        <taxon>Cyanophyceae</taxon>
        <taxon>Nostocales</taxon>
        <taxon>Nostocaceae</taxon>
        <taxon>Nostoc</taxon>
    </lineage>
</organism>